<evidence type="ECO:0000313" key="8">
    <source>
        <dbReference type="EMBL" id="ARX59497.1"/>
    </source>
</evidence>
<name>A0A1Z1UUU7_RHOHA</name>
<evidence type="ECO:0000313" key="7">
    <source>
        <dbReference type="EMBL" id="ARX59448.1"/>
    </source>
</evidence>
<evidence type="ECO:0000313" key="5">
    <source>
        <dbReference type="EMBL" id="ARX59297.1"/>
    </source>
</evidence>
<dbReference type="EMBL" id="KX443394">
    <property type="protein sequence ID" value="ARX59353.1"/>
    <property type="molecule type" value="Genomic_DNA"/>
</dbReference>
<dbReference type="EMBL" id="KX443389">
    <property type="protein sequence ID" value="ARX59071.1"/>
    <property type="molecule type" value="Genomic_DNA"/>
</dbReference>
<gene>
    <name evidence="1" type="ORF">pVAPA1216_0402</name>
    <name evidence="8" type="ORF">pVAPA1271_0402</name>
    <name evidence="4" type="ORF">pVAPA1340_0402</name>
    <name evidence="2" type="ORF">pVAPA1357_0402</name>
    <name evidence="3" type="ORF">pVAPA1422_0402</name>
    <name evidence="5" type="ORF">pVAPA1637_0402</name>
    <name evidence="6" type="ORF">pVAPA1643_0402</name>
    <name evidence="11" type="ORF">pVAPA2279_0402</name>
    <name evidence="7" type="ORF">pVAPA2282_0402</name>
    <name evidence="9" type="ORF">pVAPA2285_0402</name>
    <name evidence="10" type="ORF">pVAPA2288_0402</name>
</gene>
<evidence type="ECO:0000313" key="2">
    <source>
        <dbReference type="EMBL" id="ARX59071.1"/>
    </source>
</evidence>
<dbReference type="AlphaFoldDB" id="A0A1Z1UUU7"/>
<geneLocation type="plasmid" evidence="11">
    <name>pVAPA2279</name>
</geneLocation>
<evidence type="ECO:0000313" key="10">
    <source>
        <dbReference type="EMBL" id="ARX60333.1"/>
    </source>
</evidence>
<dbReference type="EMBL" id="KX443403">
    <property type="protein sequence ID" value="ARX60333.1"/>
    <property type="molecule type" value="Genomic_DNA"/>
</dbReference>
<geneLocation type="plasmid" evidence="7">
    <name>pVAPA2282</name>
</geneLocation>
<dbReference type="EMBL" id="KX443393">
    <property type="protein sequence ID" value="ARX59297.1"/>
    <property type="molecule type" value="Genomic_DNA"/>
</dbReference>
<evidence type="ECO:0000313" key="3">
    <source>
        <dbReference type="EMBL" id="ARX59120.1"/>
    </source>
</evidence>
<dbReference type="EMBL" id="KX443395">
    <property type="protein sequence ID" value="ARX59448.1"/>
    <property type="molecule type" value="Genomic_DNA"/>
</dbReference>
<geneLocation type="plasmid" evidence="3">
    <name>pVAPA1422</name>
</geneLocation>
<keyword evidence="5" id="KW-0614">Plasmid</keyword>
<evidence type="ECO:0000313" key="1">
    <source>
        <dbReference type="EMBL" id="ARX58967.1"/>
    </source>
</evidence>
<organism evidence="5">
    <name type="scientific">Rhodococcus hoagii</name>
    <name type="common">Corynebacterium equii</name>
    <dbReference type="NCBI Taxonomy" id="43767"/>
    <lineage>
        <taxon>Bacteria</taxon>
        <taxon>Bacillati</taxon>
        <taxon>Actinomycetota</taxon>
        <taxon>Actinomycetes</taxon>
        <taxon>Mycobacteriales</taxon>
        <taxon>Nocardiaceae</taxon>
        <taxon>Prescottella</taxon>
    </lineage>
</organism>
<dbReference type="EMBL" id="KX443390">
    <property type="protein sequence ID" value="ARX59120.1"/>
    <property type="molecule type" value="Genomic_DNA"/>
</dbReference>
<geneLocation type="plasmid" evidence="5">
    <name>pVAPA1637</name>
</geneLocation>
<reference evidence="5" key="1">
    <citation type="journal article" date="2017" name="Genome Biol. Evol.">
        <title>Comparative Genomics of Rhodococcus equi Virulence Plasmids Indicates Host-Driven Evolution of the vap Pathogenicity Island.</title>
        <authorList>
            <person name="MacArthur I."/>
            <person name="Anastasi E."/>
            <person name="Alvarez S."/>
            <person name="Scortti M."/>
            <person name="Vazquez-Boland J.A."/>
        </authorList>
    </citation>
    <scope>NUCLEOTIDE SEQUENCE</scope>
    <source>
        <strain evidence="1">PAM1216</strain>
        <strain evidence="8">PAM1271</strain>
        <strain evidence="4">PAM1340</strain>
        <strain evidence="2">PAM1357</strain>
        <strain evidence="3">PAM1422</strain>
        <strain evidence="5">PAM1637</strain>
        <strain evidence="6">PAM1643</strain>
        <strain evidence="11">PAM2279</strain>
        <strain evidence="7">PAM2282</strain>
        <strain evidence="9">PAM2285</strain>
        <strain evidence="10">PAM2288</strain>
        <plasmid evidence="1">pVAPA1216</plasmid>
        <plasmid evidence="8">pVAPA1271</plasmid>
        <plasmid evidence="4">pVAPA1340</plasmid>
        <plasmid evidence="2">pVAPA1357</plasmid>
        <plasmid evidence="3">pVAPA1422</plasmid>
        <plasmid evidence="5">pVAPA1637</plasmid>
        <plasmid evidence="6">pVAPA1643</plasmid>
        <plasmid evidence="11">pVAPA2279</plasmid>
        <plasmid evidence="7">pVAPA2282</plasmid>
        <plasmid evidence="9">pVAPA2285</plasmid>
        <plasmid evidence="10">pVAPA2288</plasmid>
    </source>
</reference>
<geneLocation type="plasmid" evidence="10">
    <name>pVAPA2288</name>
</geneLocation>
<geneLocation type="plasmid" evidence="1">
    <name>pVAPA1216</name>
</geneLocation>
<geneLocation type="plasmid" evidence="9">
    <name>pVAPA2285</name>
</geneLocation>
<dbReference type="EMBL" id="KX443388">
    <property type="protein sequence ID" value="ARX58967.1"/>
    <property type="molecule type" value="Genomic_DNA"/>
</dbReference>
<dbReference type="EMBL" id="KX443392">
    <property type="protein sequence ID" value="ARX59202.1"/>
    <property type="molecule type" value="Genomic_DNA"/>
</dbReference>
<geneLocation type="plasmid" evidence="6">
    <name>pVAPA1643</name>
</geneLocation>
<geneLocation type="plasmid" evidence="8">
    <name>pVAPA1271</name>
</geneLocation>
<proteinExistence type="predicted"/>
<accession>A0A1Z1UUU7</accession>
<dbReference type="EMBL" id="KX443396">
    <property type="protein sequence ID" value="ARX59497.1"/>
    <property type="molecule type" value="Genomic_DNA"/>
</dbReference>
<dbReference type="EMBL" id="KX443402">
    <property type="protein sequence ID" value="ARX60237.1"/>
    <property type="molecule type" value="Genomic_DNA"/>
</dbReference>
<geneLocation type="plasmid" evidence="2">
    <name>pVAPA1357</name>
</geneLocation>
<sequence>MDFPPIWWLMPYGFVPDPIRYWVLDNAPCWLGGYCP</sequence>
<evidence type="ECO:0000313" key="6">
    <source>
        <dbReference type="EMBL" id="ARX59353.1"/>
    </source>
</evidence>
<geneLocation type="plasmid" evidence="4">
    <name>pVAPA1340</name>
</geneLocation>
<protein>
    <submittedName>
        <fullName evidence="5">Uncharacterized protein</fullName>
    </submittedName>
</protein>
<evidence type="ECO:0000313" key="9">
    <source>
        <dbReference type="EMBL" id="ARX60237.1"/>
    </source>
</evidence>
<evidence type="ECO:0000313" key="4">
    <source>
        <dbReference type="EMBL" id="ARX59202.1"/>
    </source>
</evidence>
<dbReference type="EMBL" id="KX443405">
    <property type="protein sequence ID" value="ARX60485.1"/>
    <property type="molecule type" value="Genomic_DNA"/>
</dbReference>
<evidence type="ECO:0000313" key="11">
    <source>
        <dbReference type="EMBL" id="ARX60485.1"/>
    </source>
</evidence>